<accession>A0A9P1C1M9</accession>
<feature type="region of interest" description="Disordered" evidence="7">
    <location>
        <begin position="122"/>
        <end position="256"/>
    </location>
</feature>
<evidence type="ECO:0000256" key="3">
    <source>
        <dbReference type="ARBA" id="ARBA00012007"/>
    </source>
</evidence>
<dbReference type="EMBL" id="CAMXCT030000691">
    <property type="protein sequence ID" value="CAL4769508.1"/>
    <property type="molecule type" value="Genomic_DNA"/>
</dbReference>
<feature type="compositionally biased region" description="Basic and acidic residues" evidence="7">
    <location>
        <begin position="179"/>
        <end position="188"/>
    </location>
</feature>
<comment type="similarity">
    <text evidence="2">Belongs to the KptA/TPT1 family.</text>
</comment>
<dbReference type="EMBL" id="CAMXCT020000691">
    <property type="protein sequence ID" value="CAL1135571.1"/>
    <property type="molecule type" value="Genomic_DNA"/>
</dbReference>
<feature type="region of interest" description="Disordered" evidence="7">
    <location>
        <begin position="82"/>
        <end position="110"/>
    </location>
</feature>
<keyword evidence="4" id="KW-0808">Transferase</keyword>
<dbReference type="EMBL" id="CAMXCT010000691">
    <property type="protein sequence ID" value="CAI3982196.1"/>
    <property type="molecule type" value="Genomic_DNA"/>
</dbReference>
<dbReference type="GO" id="GO:0000215">
    <property type="term" value="F:tRNA 2'-phosphotransferase activity"/>
    <property type="evidence" value="ECO:0007669"/>
    <property type="project" value="UniProtKB-EC"/>
</dbReference>
<keyword evidence="5" id="KW-0520">NAD</keyword>
<name>A0A9P1C1M9_9DINO</name>
<feature type="compositionally biased region" description="Low complexity" evidence="7">
    <location>
        <begin position="161"/>
        <end position="173"/>
    </location>
</feature>
<dbReference type="InterPro" id="IPR042080">
    <property type="entry name" value="RNA_2'-PTrans_N"/>
</dbReference>
<evidence type="ECO:0000256" key="4">
    <source>
        <dbReference type="ARBA" id="ARBA00022679"/>
    </source>
</evidence>
<evidence type="ECO:0000256" key="2">
    <source>
        <dbReference type="ARBA" id="ARBA00009836"/>
    </source>
</evidence>
<evidence type="ECO:0000313" key="8">
    <source>
        <dbReference type="EMBL" id="CAI3982196.1"/>
    </source>
</evidence>
<protein>
    <recommendedName>
        <fullName evidence="3">2'-phosphotransferase</fullName>
        <ecNumber evidence="3">2.7.1.160</ecNumber>
    </recommendedName>
</protein>
<dbReference type="OrthoDB" id="419694at2759"/>
<comment type="function">
    <text evidence="1">Catalyzes the last step of tRNA splicing, the transfer of the splice junction 2'-phosphate from ligated tRNA to NAD to produce ADP-ribose 1''-2'' cyclic phosphate.</text>
</comment>
<organism evidence="8">
    <name type="scientific">Cladocopium goreaui</name>
    <dbReference type="NCBI Taxonomy" id="2562237"/>
    <lineage>
        <taxon>Eukaryota</taxon>
        <taxon>Sar</taxon>
        <taxon>Alveolata</taxon>
        <taxon>Dinophyceae</taxon>
        <taxon>Suessiales</taxon>
        <taxon>Symbiodiniaceae</taxon>
        <taxon>Cladocopium</taxon>
    </lineage>
</organism>
<dbReference type="PANTHER" id="PTHR12684">
    <property type="entry name" value="PUTATIVE PHOSPHOTRANSFERASE"/>
    <property type="match status" value="1"/>
</dbReference>
<dbReference type="Pfam" id="PF01885">
    <property type="entry name" value="PTS_2-RNA"/>
    <property type="match status" value="1"/>
</dbReference>
<comment type="catalytic activity">
    <reaction evidence="6">
        <text>2'-phospho-[ligated tRNA] + NAD(+) = mature tRNA + ADP-alpha-D-ribose 1'',2''-cyclic phosphate + nicotinamide</text>
        <dbReference type="Rhea" id="RHEA:23324"/>
        <dbReference type="Rhea" id="RHEA-COMP:11106"/>
        <dbReference type="Rhea" id="RHEA-COMP:11107"/>
        <dbReference type="ChEBI" id="CHEBI:17154"/>
        <dbReference type="ChEBI" id="CHEBI:57540"/>
        <dbReference type="ChEBI" id="CHEBI:76596"/>
        <dbReference type="ChEBI" id="CHEBI:82883"/>
        <dbReference type="ChEBI" id="CHEBI:85027"/>
        <dbReference type="EC" id="2.7.1.160"/>
    </reaction>
</comment>
<dbReference type="Gene3D" id="3.20.170.30">
    <property type="match status" value="1"/>
</dbReference>
<dbReference type="SUPFAM" id="SSF56399">
    <property type="entry name" value="ADP-ribosylation"/>
    <property type="match status" value="1"/>
</dbReference>
<dbReference type="Proteomes" id="UP001152797">
    <property type="component" value="Unassembled WGS sequence"/>
</dbReference>
<dbReference type="Gene3D" id="1.10.10.970">
    <property type="entry name" value="RNA 2'-phosphotransferase, Tpt1/KptA family, N-terminal domain"/>
    <property type="match status" value="1"/>
</dbReference>
<comment type="caution">
    <text evidence="8">The sequence shown here is derived from an EMBL/GenBank/DDBJ whole genome shotgun (WGS) entry which is preliminary data.</text>
</comment>
<feature type="compositionally biased region" description="Basic residues" evidence="7">
    <location>
        <begin position="140"/>
        <end position="152"/>
    </location>
</feature>
<reference evidence="9" key="2">
    <citation type="submission" date="2024-04" db="EMBL/GenBank/DDBJ databases">
        <authorList>
            <person name="Chen Y."/>
            <person name="Shah S."/>
            <person name="Dougan E. K."/>
            <person name="Thang M."/>
            <person name="Chan C."/>
        </authorList>
    </citation>
    <scope>NUCLEOTIDE SEQUENCE [LARGE SCALE GENOMIC DNA]</scope>
</reference>
<dbReference type="InterPro" id="IPR042081">
    <property type="entry name" value="RNA_2'-PTrans_C"/>
</dbReference>
<feature type="compositionally biased region" description="Low complexity" evidence="7">
    <location>
        <begin position="90"/>
        <end position="101"/>
    </location>
</feature>
<dbReference type="InterPro" id="IPR002745">
    <property type="entry name" value="Ptrans_KptA/Tpt1"/>
</dbReference>
<keyword evidence="10" id="KW-1185">Reference proteome</keyword>
<evidence type="ECO:0000256" key="7">
    <source>
        <dbReference type="SAM" id="MobiDB-lite"/>
    </source>
</evidence>
<proteinExistence type="inferred from homology"/>
<reference evidence="8" key="1">
    <citation type="submission" date="2022-10" db="EMBL/GenBank/DDBJ databases">
        <authorList>
            <person name="Chen Y."/>
            <person name="Dougan E. K."/>
            <person name="Chan C."/>
            <person name="Rhodes N."/>
            <person name="Thang M."/>
        </authorList>
    </citation>
    <scope>NUCLEOTIDE SEQUENCE</scope>
</reference>
<evidence type="ECO:0000313" key="10">
    <source>
        <dbReference type="Proteomes" id="UP001152797"/>
    </source>
</evidence>
<evidence type="ECO:0000256" key="6">
    <source>
        <dbReference type="ARBA" id="ARBA00047949"/>
    </source>
</evidence>
<evidence type="ECO:0000313" key="9">
    <source>
        <dbReference type="EMBL" id="CAL1135571.1"/>
    </source>
</evidence>
<sequence>MQQQPQMFTPEELFWSHHQAQLAAAGYGPQVIYSDLYAQQAQQVQPAQQAQHFMFEQRAMQSYAADSQEVWPEDPHGDTEWYGEGNTTWRGANASGRASGSKGRGRGRGAKAWEHENYTYDGHGHWEQTGQNGNWDNPKAKKGRDKKGKWRGSKGAEEETTAAGPAHAAGSPKQQSFYEKPKGKKSDTHGSGGRAESDLVATTESIVAEETPEKTNRAWRSKRVENKQKAEKEKETGEGAEKPKAKEKSGGWGDGLTREVRISKTLTQILRHKAVELEVGIRPDGFCPLRKVLECSWLSELDVKQSDVEQVVKRSDKKRFELKEEDGEVMIRAVQGHSIKVIDDDQLLKKLDLTNLPELCVHGTYRKHFESIKQNGLLAGGGQGQGFRNHVHFSAFAPGDKRVISGMRYDCEVAIWIDLKKAIEDEVPFYMSANQVILSPGINGVIDKKYFTKARDLHKKEDLSLEPPLQ</sequence>
<dbReference type="EC" id="2.7.1.160" evidence="3"/>
<dbReference type="AlphaFoldDB" id="A0A9P1C1M9"/>
<gene>
    <name evidence="8" type="ORF">C1SCF055_LOCUS9921</name>
</gene>
<feature type="compositionally biased region" description="Basic and acidic residues" evidence="7">
    <location>
        <begin position="211"/>
        <end position="249"/>
    </location>
</feature>
<evidence type="ECO:0000256" key="5">
    <source>
        <dbReference type="ARBA" id="ARBA00023027"/>
    </source>
</evidence>
<dbReference type="GO" id="GO:0006388">
    <property type="term" value="P:tRNA splicing, via endonucleolytic cleavage and ligation"/>
    <property type="evidence" value="ECO:0007669"/>
    <property type="project" value="TreeGrafter"/>
</dbReference>
<evidence type="ECO:0000256" key="1">
    <source>
        <dbReference type="ARBA" id="ARBA00003343"/>
    </source>
</evidence>
<dbReference type="PANTHER" id="PTHR12684:SF2">
    <property type="entry name" value="TRNA 2'-PHOSPHOTRANSFERASE 1"/>
    <property type="match status" value="1"/>
</dbReference>